<evidence type="ECO:0000313" key="6">
    <source>
        <dbReference type="Proteomes" id="UP001500711"/>
    </source>
</evidence>
<evidence type="ECO:0000256" key="1">
    <source>
        <dbReference type="ARBA" id="ARBA00023015"/>
    </source>
</evidence>
<dbReference type="Proteomes" id="UP001500711">
    <property type="component" value="Unassembled WGS sequence"/>
</dbReference>
<evidence type="ECO:0000256" key="3">
    <source>
        <dbReference type="ARBA" id="ARBA00023163"/>
    </source>
</evidence>
<dbReference type="InterPro" id="IPR016032">
    <property type="entry name" value="Sig_transdc_resp-reg_C-effctor"/>
</dbReference>
<comment type="caution">
    <text evidence="5">The sequence shown here is derived from an EMBL/GenBank/DDBJ whole genome shotgun (WGS) entry which is preliminary data.</text>
</comment>
<keyword evidence="2" id="KW-0238">DNA-binding</keyword>
<dbReference type="PROSITE" id="PS50043">
    <property type="entry name" value="HTH_LUXR_2"/>
    <property type="match status" value="1"/>
</dbReference>
<reference evidence="6" key="1">
    <citation type="journal article" date="2019" name="Int. J. Syst. Evol. Microbiol.">
        <title>The Global Catalogue of Microorganisms (GCM) 10K type strain sequencing project: providing services to taxonomists for standard genome sequencing and annotation.</title>
        <authorList>
            <consortium name="The Broad Institute Genomics Platform"/>
            <consortium name="The Broad Institute Genome Sequencing Center for Infectious Disease"/>
            <person name="Wu L."/>
            <person name="Ma J."/>
        </authorList>
    </citation>
    <scope>NUCLEOTIDE SEQUENCE [LARGE SCALE GENOMIC DNA]</scope>
    <source>
        <strain evidence="6">JCM 17494</strain>
    </source>
</reference>
<dbReference type="RefSeq" id="WP_346136058.1">
    <property type="nucleotide sequence ID" value="NZ_BAABBE010000038.1"/>
</dbReference>
<dbReference type="EMBL" id="BAABBE010000038">
    <property type="protein sequence ID" value="GAA3681265.1"/>
    <property type="molecule type" value="Genomic_DNA"/>
</dbReference>
<sequence>MVAPLRPGLVDTVVRQAGGVLVGREREITALTDALSGGARSCVVHGSTGMGKSALLSVASSIAVRSGMRPVRGLRALSGADRHTLLVVDDVERLSAEETERLARFRGAVVLAGDFDPECLDLVADAVRVPLRPVDAGVVAEMIRRRFDVEASPELTALCLDHCGGAPGVLSDVLDLVDPGEVSARSLRGLRLPRLLRAVRRYWQVLDGEAVAVAQALAVLGSAPLDLLCEVAGMESCDTLAAFERLTDARLVLNEPMRIHSPALSHAIWHEMAPESRERLHRAAAEVMHRRSDPATAVAEHLVACPQPVGEQWVAPVLRTAARLHRAAGRPESAVRCLRAALREPMSGQVVAQVAIGMADLHLRCGIPPRADELSRCWQRLTAAGNPDGALDRLAAVVLDWQCDEDVLGVPAGDEGPPVSFRALAMAMSPLSEREVIGDSPVAAALRAFWSGQGAERVLGDLPEFAMPPLVLAGLGLLHGGSEHVLLDLAPGDRLVGAENDWLVALQMWAHRANGDHAEVFRLMHELAEHVSPARGCAALAAAAFVASCVDTGRFCEAREMLVRLGYTGTLSPAWVCTLLLRHRARMHLALGAPRAALADAERAGAAEIASVARAALTERPAPVRGGAWGKLTPHEARIVELALDGETNREIALRFNVTQRTVELHLTRVYRKAGISRRVQLSSVFGPA</sequence>
<dbReference type="PROSITE" id="PS00622">
    <property type="entry name" value="HTH_LUXR_1"/>
    <property type="match status" value="1"/>
</dbReference>
<proteinExistence type="predicted"/>
<dbReference type="InterPro" id="IPR036388">
    <property type="entry name" value="WH-like_DNA-bd_sf"/>
</dbReference>
<protein>
    <recommendedName>
        <fullName evidence="4">HTH luxR-type domain-containing protein</fullName>
    </recommendedName>
</protein>
<dbReference type="Pfam" id="PF00196">
    <property type="entry name" value="GerE"/>
    <property type="match status" value="1"/>
</dbReference>
<keyword evidence="3" id="KW-0804">Transcription</keyword>
<gene>
    <name evidence="5" type="ORF">GCM10022267_80060</name>
</gene>
<dbReference type="SUPFAM" id="SSF46894">
    <property type="entry name" value="C-terminal effector domain of the bipartite response regulators"/>
    <property type="match status" value="1"/>
</dbReference>
<dbReference type="SMART" id="SM00421">
    <property type="entry name" value="HTH_LUXR"/>
    <property type="match status" value="1"/>
</dbReference>
<dbReference type="InterPro" id="IPR027417">
    <property type="entry name" value="P-loop_NTPase"/>
</dbReference>
<evidence type="ECO:0000313" key="5">
    <source>
        <dbReference type="EMBL" id="GAA3681265.1"/>
    </source>
</evidence>
<dbReference type="PANTHER" id="PTHR44688:SF16">
    <property type="entry name" value="DNA-BINDING TRANSCRIPTIONAL ACTIVATOR DEVR_DOSR"/>
    <property type="match status" value="1"/>
</dbReference>
<dbReference type="CDD" id="cd06170">
    <property type="entry name" value="LuxR_C_like"/>
    <property type="match status" value="1"/>
</dbReference>
<feature type="domain" description="HTH luxR-type" evidence="4">
    <location>
        <begin position="625"/>
        <end position="689"/>
    </location>
</feature>
<dbReference type="InterPro" id="IPR000792">
    <property type="entry name" value="Tscrpt_reg_LuxR_C"/>
</dbReference>
<evidence type="ECO:0000259" key="4">
    <source>
        <dbReference type="PROSITE" id="PS50043"/>
    </source>
</evidence>
<dbReference type="Gene3D" id="1.10.10.10">
    <property type="entry name" value="Winged helix-like DNA-binding domain superfamily/Winged helix DNA-binding domain"/>
    <property type="match status" value="1"/>
</dbReference>
<keyword evidence="6" id="KW-1185">Reference proteome</keyword>
<name>A0ABP7C674_9PSEU</name>
<keyword evidence="1" id="KW-0805">Transcription regulation</keyword>
<evidence type="ECO:0000256" key="2">
    <source>
        <dbReference type="ARBA" id="ARBA00023125"/>
    </source>
</evidence>
<accession>A0ABP7C674</accession>
<organism evidence="5 6">
    <name type="scientific">Lentzea roselyniae</name>
    <dbReference type="NCBI Taxonomy" id="531940"/>
    <lineage>
        <taxon>Bacteria</taxon>
        <taxon>Bacillati</taxon>
        <taxon>Actinomycetota</taxon>
        <taxon>Actinomycetes</taxon>
        <taxon>Pseudonocardiales</taxon>
        <taxon>Pseudonocardiaceae</taxon>
        <taxon>Lentzea</taxon>
    </lineage>
</organism>
<dbReference type="PRINTS" id="PR00038">
    <property type="entry name" value="HTHLUXR"/>
</dbReference>
<dbReference type="SUPFAM" id="SSF52540">
    <property type="entry name" value="P-loop containing nucleoside triphosphate hydrolases"/>
    <property type="match status" value="1"/>
</dbReference>
<dbReference type="PANTHER" id="PTHR44688">
    <property type="entry name" value="DNA-BINDING TRANSCRIPTIONAL ACTIVATOR DEVR_DOSR"/>
    <property type="match status" value="1"/>
</dbReference>